<evidence type="ECO:0000256" key="1">
    <source>
        <dbReference type="ARBA" id="ARBA00005254"/>
    </source>
</evidence>
<dbReference type="GO" id="GO:0003824">
    <property type="term" value="F:catalytic activity"/>
    <property type="evidence" value="ECO:0007669"/>
    <property type="project" value="UniProtKB-ARBA"/>
</dbReference>
<dbReference type="AlphaFoldDB" id="A0A1M6ME57"/>
<evidence type="ECO:0000313" key="3">
    <source>
        <dbReference type="Proteomes" id="UP000183994"/>
    </source>
</evidence>
<dbReference type="SUPFAM" id="SSF52096">
    <property type="entry name" value="ClpP/crotonase"/>
    <property type="match status" value="1"/>
</dbReference>
<dbReference type="CDD" id="cd06558">
    <property type="entry name" value="crotonase-like"/>
    <property type="match status" value="1"/>
</dbReference>
<evidence type="ECO:0000313" key="2">
    <source>
        <dbReference type="EMBL" id="SHJ81749.1"/>
    </source>
</evidence>
<dbReference type="NCBIfam" id="NF006109">
    <property type="entry name" value="PRK08260.1"/>
    <property type="match status" value="1"/>
</dbReference>
<gene>
    <name evidence="2" type="ORF">SAMN02745216_02333</name>
</gene>
<dbReference type="Proteomes" id="UP000183994">
    <property type="component" value="Unassembled WGS sequence"/>
</dbReference>
<proteinExistence type="inferred from homology"/>
<reference evidence="3" key="1">
    <citation type="submission" date="2016-11" db="EMBL/GenBank/DDBJ databases">
        <authorList>
            <person name="Varghese N."/>
            <person name="Submissions S."/>
        </authorList>
    </citation>
    <scope>NUCLEOTIDE SEQUENCE [LARGE SCALE GENOMIC DNA]</scope>
    <source>
        <strain evidence="3">DSM 16219</strain>
    </source>
</reference>
<sequence length="286" mass="31759">MSYQDILYDVEDGILTITLNRPDRLNAFTITMKNEIVDALDRADNDDDVRAIIFTGAGRAFCAGMELGAEGNIFGYEIPQKEPYNIEEIRDSGGEVSLRIYDCKKPVIAAINGPAVGVGITMTLGMDFRLASEKAKLGFVFSQRGLCIEACSSWFLPRIVGVSQALEWAYSGEVFPAQEGKDGGLIRSLHAPEDLLPAARALAKKFTEKTAPISIALNRQLMYKMMGASHPMDAHNMDSRSIYYASETDGKEGVMSFLEKRAPEFKVKVSDGMPYFYPWWTPRKPE</sequence>
<dbReference type="PANTHER" id="PTHR43684">
    <property type="match status" value="1"/>
</dbReference>
<organism evidence="2 3">
    <name type="scientific">Desulfatibacillum alkenivorans DSM 16219</name>
    <dbReference type="NCBI Taxonomy" id="1121393"/>
    <lineage>
        <taxon>Bacteria</taxon>
        <taxon>Pseudomonadati</taxon>
        <taxon>Thermodesulfobacteriota</taxon>
        <taxon>Desulfobacteria</taxon>
        <taxon>Desulfobacterales</taxon>
        <taxon>Desulfatibacillaceae</taxon>
        <taxon>Desulfatibacillum</taxon>
    </lineage>
</organism>
<dbReference type="InterPro" id="IPR001753">
    <property type="entry name" value="Enoyl-CoA_hydra/iso"/>
</dbReference>
<keyword evidence="3" id="KW-1185">Reference proteome</keyword>
<comment type="similarity">
    <text evidence="1">Belongs to the enoyl-CoA hydratase/isomerase family.</text>
</comment>
<dbReference type="EMBL" id="FQZU01000012">
    <property type="protein sequence ID" value="SHJ81749.1"/>
    <property type="molecule type" value="Genomic_DNA"/>
</dbReference>
<name>A0A1M6ME57_9BACT</name>
<dbReference type="InterPro" id="IPR051053">
    <property type="entry name" value="ECH/Chromodomain_protein"/>
</dbReference>
<dbReference type="Pfam" id="PF00378">
    <property type="entry name" value="ECH_1"/>
    <property type="match status" value="1"/>
</dbReference>
<dbReference type="PANTHER" id="PTHR43684:SF4">
    <property type="entry name" value="ENOYL-COA HYDRATASE_ISOMERASE FAMILY PROTEIN (AFU_ORTHOLOGUE AFUA_1G01890)"/>
    <property type="match status" value="1"/>
</dbReference>
<accession>A0A1M6ME57</accession>
<dbReference type="OrthoDB" id="5365311at2"/>
<protein>
    <submittedName>
        <fullName evidence="2">Enoyl-CoA hydratase/carnithine racemase</fullName>
    </submittedName>
</protein>
<dbReference type="Gene3D" id="3.90.226.10">
    <property type="entry name" value="2-enoyl-CoA Hydratase, Chain A, domain 1"/>
    <property type="match status" value="1"/>
</dbReference>
<dbReference type="InterPro" id="IPR029045">
    <property type="entry name" value="ClpP/crotonase-like_dom_sf"/>
</dbReference>
<dbReference type="STRING" id="1121393.SAMN02745216_02333"/>
<dbReference type="RefSeq" id="WP_073475928.1">
    <property type="nucleotide sequence ID" value="NZ_FQZU01000012.1"/>
</dbReference>